<keyword evidence="9" id="KW-0560">Oxidoreductase</keyword>
<comment type="subcellular location">
    <subcellularLocation>
        <location evidence="4">Endoplasmic reticulum membrane</location>
        <topology evidence="4">Peripheral membrane protein</topology>
    </subcellularLocation>
    <subcellularLocation>
        <location evidence="3">Microsome membrane</location>
        <topology evidence="3">Peripheral membrane protein</topology>
    </subcellularLocation>
</comment>
<feature type="transmembrane region" description="Helical" evidence="13">
    <location>
        <begin position="302"/>
        <end position="325"/>
    </location>
</feature>
<evidence type="ECO:0000256" key="5">
    <source>
        <dbReference type="ARBA" id="ARBA00010617"/>
    </source>
</evidence>
<evidence type="ECO:0000313" key="14">
    <source>
        <dbReference type="EnsemblMetazoa" id="tetur03g01560.1"/>
    </source>
</evidence>
<keyword evidence="11" id="KW-0503">Monooxygenase</keyword>
<comment type="cofactor">
    <cofactor evidence="1 12">
        <name>heme</name>
        <dbReference type="ChEBI" id="CHEBI:30413"/>
    </cofactor>
</comment>
<gene>
    <name evidence="14" type="primary">107359250</name>
</gene>
<dbReference type="InterPro" id="IPR036396">
    <property type="entry name" value="Cyt_P450_sf"/>
</dbReference>
<evidence type="ECO:0008006" key="16">
    <source>
        <dbReference type="Google" id="ProtNLM"/>
    </source>
</evidence>
<dbReference type="PRINTS" id="PR00385">
    <property type="entry name" value="P450"/>
</dbReference>
<dbReference type="PANTHER" id="PTHR24302">
    <property type="entry name" value="CYTOCHROME P450 FAMILY 3"/>
    <property type="match status" value="1"/>
</dbReference>
<dbReference type="InterPro" id="IPR002403">
    <property type="entry name" value="Cyt_P450_E_grp-IV"/>
</dbReference>
<dbReference type="STRING" id="32264.T1JYU1"/>
<reference evidence="15" key="1">
    <citation type="submission" date="2011-08" db="EMBL/GenBank/DDBJ databases">
        <authorList>
            <person name="Rombauts S."/>
        </authorList>
    </citation>
    <scope>NUCLEOTIDE SEQUENCE</scope>
    <source>
        <strain evidence="15">London</strain>
    </source>
</reference>
<dbReference type="GO" id="GO:0016705">
    <property type="term" value="F:oxidoreductase activity, acting on paired donors, with incorporation or reduction of molecular oxygen"/>
    <property type="evidence" value="ECO:0007669"/>
    <property type="project" value="InterPro"/>
</dbReference>
<keyword evidence="10 12" id="KW-0408">Iron</keyword>
<dbReference type="InterPro" id="IPR001128">
    <property type="entry name" value="Cyt_P450"/>
</dbReference>
<evidence type="ECO:0000256" key="10">
    <source>
        <dbReference type="ARBA" id="ARBA00023004"/>
    </source>
</evidence>
<dbReference type="FunFam" id="1.10.630.10:FF:000182">
    <property type="entry name" value="Cytochrome P450 3A4"/>
    <property type="match status" value="1"/>
</dbReference>
<keyword evidence="13" id="KW-1133">Transmembrane helix</keyword>
<proteinExistence type="inferred from homology"/>
<dbReference type="PRINTS" id="PR00465">
    <property type="entry name" value="EP450IV"/>
</dbReference>
<dbReference type="PANTHER" id="PTHR24302:SF15">
    <property type="entry name" value="FATTY-ACID PEROXYGENASE"/>
    <property type="match status" value="1"/>
</dbReference>
<evidence type="ECO:0000256" key="4">
    <source>
        <dbReference type="ARBA" id="ARBA00004406"/>
    </source>
</evidence>
<dbReference type="Gene3D" id="1.10.630.10">
    <property type="entry name" value="Cytochrome P450"/>
    <property type="match status" value="1"/>
</dbReference>
<dbReference type="OMA" id="VMEQWAQ"/>
<protein>
    <recommendedName>
        <fullName evidence="16">Cytochrome P450</fullName>
    </recommendedName>
</protein>
<dbReference type="AlphaFoldDB" id="T1JYU1"/>
<dbReference type="eggNOG" id="KOG0158">
    <property type="taxonomic scope" value="Eukaryota"/>
</dbReference>
<evidence type="ECO:0000256" key="12">
    <source>
        <dbReference type="PIRSR" id="PIRSR602403-1"/>
    </source>
</evidence>
<dbReference type="OrthoDB" id="6501435at2759"/>
<comment type="function">
    <text evidence="2">May be involved in the metabolism of insect hormones and in the breakdown of synthetic insecticides.</text>
</comment>
<comment type="similarity">
    <text evidence="5">Belongs to the cytochrome P450 family.</text>
</comment>
<organism evidence="14 15">
    <name type="scientific">Tetranychus urticae</name>
    <name type="common">Two-spotted spider mite</name>
    <dbReference type="NCBI Taxonomy" id="32264"/>
    <lineage>
        <taxon>Eukaryota</taxon>
        <taxon>Metazoa</taxon>
        <taxon>Ecdysozoa</taxon>
        <taxon>Arthropoda</taxon>
        <taxon>Chelicerata</taxon>
        <taxon>Arachnida</taxon>
        <taxon>Acari</taxon>
        <taxon>Acariformes</taxon>
        <taxon>Trombidiformes</taxon>
        <taxon>Prostigmata</taxon>
        <taxon>Eleutherengona</taxon>
        <taxon>Raphignathae</taxon>
        <taxon>Tetranychoidea</taxon>
        <taxon>Tetranychidae</taxon>
        <taxon>Tetranychus</taxon>
    </lineage>
</organism>
<evidence type="ECO:0000256" key="3">
    <source>
        <dbReference type="ARBA" id="ARBA00004174"/>
    </source>
</evidence>
<dbReference type="EMBL" id="CAEY01001109">
    <property type="status" value="NOT_ANNOTATED_CDS"/>
    <property type="molecule type" value="Genomic_DNA"/>
</dbReference>
<dbReference type="Proteomes" id="UP000015104">
    <property type="component" value="Unassembled WGS sequence"/>
</dbReference>
<dbReference type="EnsemblMetazoa" id="tetur03g01560.1">
    <property type="protein sequence ID" value="tetur03g01560.1"/>
    <property type="gene ID" value="tetur03g01560"/>
</dbReference>
<dbReference type="Pfam" id="PF00067">
    <property type="entry name" value="p450"/>
    <property type="match status" value="1"/>
</dbReference>
<evidence type="ECO:0000256" key="8">
    <source>
        <dbReference type="ARBA" id="ARBA00022848"/>
    </source>
</evidence>
<keyword evidence="6 12" id="KW-0349">Heme</keyword>
<keyword evidence="8" id="KW-0256">Endoplasmic reticulum</keyword>
<dbReference type="GO" id="GO:0020037">
    <property type="term" value="F:heme binding"/>
    <property type="evidence" value="ECO:0007669"/>
    <property type="project" value="InterPro"/>
</dbReference>
<feature type="binding site" description="axial binding residue" evidence="12">
    <location>
        <position position="436"/>
    </location>
    <ligand>
        <name>heme</name>
        <dbReference type="ChEBI" id="CHEBI:30413"/>
    </ligand>
    <ligandPart>
        <name>Fe</name>
        <dbReference type="ChEBI" id="CHEBI:18248"/>
    </ligandPart>
</feature>
<keyword evidence="7 12" id="KW-0479">Metal-binding</keyword>
<dbReference type="SUPFAM" id="SSF48264">
    <property type="entry name" value="Cytochrome P450"/>
    <property type="match status" value="1"/>
</dbReference>
<dbReference type="GO" id="GO:0005789">
    <property type="term" value="C:endoplasmic reticulum membrane"/>
    <property type="evidence" value="ECO:0007669"/>
    <property type="project" value="UniProtKB-SubCell"/>
</dbReference>
<dbReference type="GO" id="GO:0008395">
    <property type="term" value="F:steroid hydroxylase activity"/>
    <property type="evidence" value="ECO:0007669"/>
    <property type="project" value="TreeGrafter"/>
</dbReference>
<reference evidence="14" key="2">
    <citation type="submission" date="2015-06" db="UniProtKB">
        <authorList>
            <consortium name="EnsemblMetazoa"/>
        </authorList>
    </citation>
    <scope>IDENTIFICATION</scope>
</reference>
<evidence type="ECO:0000256" key="7">
    <source>
        <dbReference type="ARBA" id="ARBA00022723"/>
    </source>
</evidence>
<dbReference type="HOGENOM" id="CLU_001570_5_2_1"/>
<dbReference type="InterPro" id="IPR050705">
    <property type="entry name" value="Cytochrome_P450_3A"/>
</dbReference>
<evidence type="ECO:0000256" key="11">
    <source>
        <dbReference type="ARBA" id="ARBA00023033"/>
    </source>
</evidence>
<keyword evidence="15" id="KW-1185">Reference proteome</keyword>
<accession>T1JYU1</accession>
<dbReference type="GO" id="GO:0005506">
    <property type="term" value="F:iron ion binding"/>
    <property type="evidence" value="ECO:0007669"/>
    <property type="project" value="InterPro"/>
</dbReference>
<evidence type="ECO:0000256" key="1">
    <source>
        <dbReference type="ARBA" id="ARBA00001971"/>
    </source>
</evidence>
<evidence type="ECO:0000256" key="13">
    <source>
        <dbReference type="SAM" id="Phobius"/>
    </source>
</evidence>
<evidence type="ECO:0000313" key="15">
    <source>
        <dbReference type="Proteomes" id="UP000015104"/>
    </source>
</evidence>
<dbReference type="KEGG" id="tut:107359250"/>
<evidence type="ECO:0000256" key="2">
    <source>
        <dbReference type="ARBA" id="ARBA00003690"/>
    </source>
</evidence>
<evidence type="ECO:0000256" key="9">
    <source>
        <dbReference type="ARBA" id="ARBA00023002"/>
    </source>
</evidence>
<evidence type="ECO:0000256" key="6">
    <source>
        <dbReference type="ARBA" id="ARBA00022617"/>
    </source>
</evidence>
<keyword evidence="8" id="KW-0492">Microsome</keyword>
<keyword evidence="13" id="KW-0812">Transmembrane</keyword>
<keyword evidence="13" id="KW-0472">Membrane</keyword>
<sequence>MFMFCVKVFFAYIIGSSIAWIYRKYQLFQTFTRKGIKGPKPNLLVGNYWDLRQPPDNKLPHEVMNDWIDQYGNILGYYSPNRCHLVINDVHILKKISVHKAFQDREPLVLDVDPLRHSLFAIGGESWRRSRKTISPLLSRFKVNSPPISDVVDDCVNNYISHLRPEEVPTDEPFTINIVENVHRFTFDVICRTSLGMKTDCYSENDQLVQAVVDFFENAFNNAVLLGEMFPFFASILTFINNYLTAGKMTDTIVGHLKHQVKQFLDSKGKDNQQNEKVVFLKAMLTFLAEEKLTQQEFTGNIYLIVLAGFEATANALIFCLYLIAKHQHIQDKIRSDLHLEPSNERSYIDMVWLESLRYYPPPISVVNRQASQTVNIEGLTIEKGWVVEAPVWQIHHSDVYWTDPWLFDPERFSPDNSKSIEPAAFLPYGFGGRTCLGMNLANLEARKFLTTILSKYRITFSEKTMDPIKFKVPTSILNPDGPVYLKFEPL</sequence>
<name>T1JYU1_TETUR</name>